<reference evidence="3 4" key="1">
    <citation type="journal article" date="2012" name="J. Bacteriol.">
        <title>Complete genome sequence of Nocardia brasiliensis HUJEG-1.</title>
        <authorList>
            <person name="Vera-Cabrera L."/>
            <person name="Ortiz-Lopez R."/>
            <person name="Elizondo-Gonzalez R."/>
            <person name="Perez-Maya A.A."/>
            <person name="Ocampo-Candiani J."/>
        </authorList>
    </citation>
    <scope>NUCLEOTIDE SEQUENCE [LARGE SCALE GENOMIC DNA]</scope>
    <source>
        <strain evidence="4">ATCC 700358</strain>
    </source>
</reference>
<dbReference type="PANTHER" id="PTHR12521:SF0">
    <property type="entry name" value="ADP-RIBOSE GLYCOHYDROLASE OARD1"/>
    <property type="match status" value="1"/>
</dbReference>
<feature type="domain" description="Macro" evidence="2">
    <location>
        <begin position="1"/>
        <end position="164"/>
    </location>
</feature>
<dbReference type="HOGENOM" id="CLU_049707_0_0_11"/>
<comment type="catalytic activity">
    <reaction evidence="1">
        <text>an N-(ADP-alpha-D-ribosyl)-thymidine in DNA + H2O = a thymidine in DNA + ADP-D-ribose</text>
        <dbReference type="Rhea" id="RHEA:71655"/>
        <dbReference type="Rhea" id="RHEA-COMP:13556"/>
        <dbReference type="Rhea" id="RHEA-COMP:18051"/>
        <dbReference type="ChEBI" id="CHEBI:15377"/>
        <dbReference type="ChEBI" id="CHEBI:57967"/>
        <dbReference type="ChEBI" id="CHEBI:137386"/>
        <dbReference type="ChEBI" id="CHEBI:191199"/>
    </reaction>
    <physiologicalReaction direction="left-to-right" evidence="1">
        <dbReference type="Rhea" id="RHEA:71656"/>
    </physiologicalReaction>
</comment>
<dbReference type="Gene3D" id="3.40.220.10">
    <property type="entry name" value="Leucine Aminopeptidase, subunit E, domain 1"/>
    <property type="match status" value="1"/>
</dbReference>
<dbReference type="SMART" id="SM00506">
    <property type="entry name" value="A1pp"/>
    <property type="match status" value="1"/>
</dbReference>
<dbReference type="Pfam" id="PF01661">
    <property type="entry name" value="Macro"/>
    <property type="match status" value="1"/>
</dbReference>
<dbReference type="eggNOG" id="COG2110">
    <property type="taxonomic scope" value="Bacteria"/>
</dbReference>
<sequence>MVVEQASGDLLAADAEALVNTVNCVGVMGKGIALQFKRRFPSVFKEYEAACRRGDVQIGRMFVSPIEQLDGARWVINFPTKRHWRSPSKLEYIESGLDDLKRVLIEYEINSVAIPPLGAGNGGLSWADVEPLIRRKLSGMEGIRVLLFSPSSVQRPVAAPEHINMTWGRALVVSLIGSYVAQRAIAEPWEDQHGASHLEIQKLMYFAELLEPRLKLDFSQGRYGPYSERVRHLLQGMEGAYVTGLGDGACRVLDLSPIAPTERGYSEAKMFLANGDYDQVYSVIDRVMSWIEGFEGPYGVELLASADWVARHHRASDATKAAEVVRKWTERKGRLFTDEHVASALGHLKAVGALQG</sequence>
<keyword evidence="4" id="KW-1185">Reference proteome</keyword>
<dbReference type="Proteomes" id="UP000006304">
    <property type="component" value="Chromosome"/>
</dbReference>
<dbReference type="InterPro" id="IPR002589">
    <property type="entry name" value="Macro_dom"/>
</dbReference>
<proteinExistence type="predicted"/>
<dbReference type="PANTHER" id="PTHR12521">
    <property type="entry name" value="PROTEIN C6ORF130"/>
    <property type="match status" value="1"/>
</dbReference>
<dbReference type="InterPro" id="IPR043472">
    <property type="entry name" value="Macro_dom-like"/>
</dbReference>
<accession>K0EQ90</accession>
<dbReference type="RefSeq" id="WP_014982532.1">
    <property type="nucleotide sequence ID" value="NC_018681.1"/>
</dbReference>
<dbReference type="CDD" id="cd02901">
    <property type="entry name" value="Macro_Poa1p-like"/>
    <property type="match status" value="1"/>
</dbReference>
<dbReference type="PROSITE" id="PS51154">
    <property type="entry name" value="MACRO"/>
    <property type="match status" value="1"/>
</dbReference>
<dbReference type="GO" id="GO:0140291">
    <property type="term" value="P:peptidyl-glutamate ADP-deribosylation"/>
    <property type="evidence" value="ECO:0007669"/>
    <property type="project" value="TreeGrafter"/>
</dbReference>
<dbReference type="EMBL" id="CP003876">
    <property type="protein sequence ID" value="AFT99676.1"/>
    <property type="molecule type" value="Genomic_DNA"/>
</dbReference>
<dbReference type="KEGG" id="nbr:O3I_008570"/>
<dbReference type="AlphaFoldDB" id="K0EQ90"/>
<evidence type="ECO:0000259" key="2">
    <source>
        <dbReference type="PROSITE" id="PS51154"/>
    </source>
</evidence>
<dbReference type="SUPFAM" id="SSF52949">
    <property type="entry name" value="Macro domain-like"/>
    <property type="match status" value="1"/>
</dbReference>
<gene>
    <name evidence="3" type="ORF">O3I_008570</name>
</gene>
<evidence type="ECO:0000313" key="4">
    <source>
        <dbReference type="Proteomes" id="UP000006304"/>
    </source>
</evidence>
<evidence type="ECO:0000313" key="3">
    <source>
        <dbReference type="EMBL" id="AFT99676.1"/>
    </source>
</evidence>
<evidence type="ECO:0000256" key="1">
    <source>
        <dbReference type="ARBA" id="ARBA00035885"/>
    </source>
</evidence>
<protein>
    <recommendedName>
        <fullName evidence="2">Macro domain-containing protein</fullName>
    </recommendedName>
</protein>
<dbReference type="STRING" id="1133849.O3I_008570"/>
<dbReference type="InterPro" id="IPR050892">
    <property type="entry name" value="ADP-ribose_metab_enzymes"/>
</dbReference>
<organism evidence="3 4">
    <name type="scientific">Nocardia brasiliensis (strain ATCC 700358 / HUJEG-1)</name>
    <dbReference type="NCBI Taxonomy" id="1133849"/>
    <lineage>
        <taxon>Bacteria</taxon>
        <taxon>Bacillati</taxon>
        <taxon>Actinomycetota</taxon>
        <taxon>Actinomycetes</taxon>
        <taxon>Mycobacteriales</taxon>
        <taxon>Nocardiaceae</taxon>
        <taxon>Nocardia</taxon>
    </lineage>
</organism>
<name>K0EQ90_NOCB7</name>